<feature type="coiled-coil region" evidence="1">
    <location>
        <begin position="116"/>
        <end position="171"/>
    </location>
</feature>
<dbReference type="AlphaFoldDB" id="A0AAN8ZFF9"/>
<keyword evidence="1" id="KW-0175">Coiled coil</keyword>
<keyword evidence="5" id="KW-1185">Reference proteome</keyword>
<reference evidence="4 5" key="1">
    <citation type="submission" date="2023-12" db="EMBL/GenBank/DDBJ databases">
        <title>A high-quality genome assembly for Dillenia turbinata (Dilleniales).</title>
        <authorList>
            <person name="Chanderbali A."/>
        </authorList>
    </citation>
    <scope>NUCLEOTIDE SEQUENCE [LARGE SCALE GENOMIC DNA]</scope>
    <source>
        <strain evidence="4">LSX21</strain>
        <tissue evidence="4">Leaf</tissue>
    </source>
</reference>
<dbReference type="EMBL" id="JBAMMX010000010">
    <property type="protein sequence ID" value="KAK6932610.1"/>
    <property type="molecule type" value="Genomic_DNA"/>
</dbReference>
<evidence type="ECO:0000256" key="2">
    <source>
        <dbReference type="SAM" id="Phobius"/>
    </source>
</evidence>
<dbReference type="PANTHER" id="PTHR34360">
    <property type="entry name" value="OS08G0519400 PROTEIN"/>
    <property type="match status" value="1"/>
</dbReference>
<evidence type="ECO:0000256" key="3">
    <source>
        <dbReference type="SAM" id="SignalP"/>
    </source>
</evidence>
<comment type="caution">
    <text evidence="4">The sequence shown here is derived from an EMBL/GenBank/DDBJ whole genome shotgun (WGS) entry which is preliminary data.</text>
</comment>
<gene>
    <name evidence="4" type="ORF">RJ641_002234</name>
</gene>
<evidence type="ECO:0000256" key="1">
    <source>
        <dbReference type="SAM" id="Coils"/>
    </source>
</evidence>
<feature type="signal peptide" evidence="3">
    <location>
        <begin position="1"/>
        <end position="25"/>
    </location>
</feature>
<evidence type="ECO:0000313" key="4">
    <source>
        <dbReference type="EMBL" id="KAK6932610.1"/>
    </source>
</evidence>
<feature type="chain" id="PRO_5042845743" evidence="3">
    <location>
        <begin position="26"/>
        <end position="283"/>
    </location>
</feature>
<feature type="transmembrane region" description="Helical" evidence="2">
    <location>
        <begin position="258"/>
        <end position="278"/>
    </location>
</feature>
<keyword evidence="3" id="KW-0732">Signal</keyword>
<dbReference type="Proteomes" id="UP001370490">
    <property type="component" value="Unassembled WGS sequence"/>
</dbReference>
<name>A0AAN8ZFF9_9MAGN</name>
<proteinExistence type="predicted"/>
<accession>A0AAN8ZFF9</accession>
<protein>
    <submittedName>
        <fullName evidence="4">Uncharacterized protein</fullName>
    </submittedName>
</protein>
<sequence>MTMTMVVHLLLLMPVIILSLPDTSASSSLQIQSQMHCLPDNNSLICQLQELKLKLAHSESILQESIQNSNAKSIYLRECEKLVGEMAHKIGHLQSTLRSIKVHMLWDASRKNNFDLHVLKYEAENAEDRLKEVTSKVETMANIVTEQWIQIQQLEQALQVTQVRVLKVQRQVIWTRCTFLKFINHIYEVHVKKMMAILEPARHSAIRSYILSVTHHLKQIWMAVRKYHHEMLLLELQGYVKHEMERNEITAALANREVVFFVASLIIIFPIMGAWMILTSSQV</sequence>
<keyword evidence="2" id="KW-0812">Transmembrane</keyword>
<organism evidence="4 5">
    <name type="scientific">Dillenia turbinata</name>
    <dbReference type="NCBI Taxonomy" id="194707"/>
    <lineage>
        <taxon>Eukaryota</taxon>
        <taxon>Viridiplantae</taxon>
        <taxon>Streptophyta</taxon>
        <taxon>Embryophyta</taxon>
        <taxon>Tracheophyta</taxon>
        <taxon>Spermatophyta</taxon>
        <taxon>Magnoliopsida</taxon>
        <taxon>eudicotyledons</taxon>
        <taxon>Gunneridae</taxon>
        <taxon>Pentapetalae</taxon>
        <taxon>Dilleniales</taxon>
        <taxon>Dilleniaceae</taxon>
        <taxon>Dillenia</taxon>
    </lineage>
</organism>
<keyword evidence="2" id="KW-0472">Membrane</keyword>
<dbReference type="PANTHER" id="PTHR34360:SF2">
    <property type="entry name" value="MYOSIN HEAVY CHAIN-LIKE PROTEIN"/>
    <property type="match status" value="1"/>
</dbReference>
<keyword evidence="2" id="KW-1133">Transmembrane helix</keyword>
<evidence type="ECO:0000313" key="5">
    <source>
        <dbReference type="Proteomes" id="UP001370490"/>
    </source>
</evidence>